<dbReference type="Pfam" id="PF14765">
    <property type="entry name" value="PS-DH"/>
    <property type="match status" value="2"/>
</dbReference>
<dbReference type="SMART" id="SM00823">
    <property type="entry name" value="PKS_PP"/>
    <property type="match status" value="1"/>
</dbReference>
<dbReference type="InterPro" id="IPR032821">
    <property type="entry name" value="PKS_assoc"/>
</dbReference>
<feature type="region of interest" description="C-terminal hotdog fold" evidence="9">
    <location>
        <begin position="1844"/>
        <end position="1991"/>
    </location>
</feature>
<feature type="domain" description="Carrier" evidence="11">
    <location>
        <begin position="347"/>
        <end position="421"/>
    </location>
</feature>
<evidence type="ECO:0000256" key="1">
    <source>
        <dbReference type="ARBA" id="ARBA00003299"/>
    </source>
</evidence>
<dbReference type="CDD" id="cd08953">
    <property type="entry name" value="KR_2_SDR_x"/>
    <property type="match status" value="1"/>
</dbReference>
<dbReference type="Pfam" id="PF21394">
    <property type="entry name" value="Beta-ketacyl_N"/>
    <property type="match status" value="1"/>
</dbReference>
<evidence type="ECO:0000256" key="3">
    <source>
        <dbReference type="ARBA" id="ARBA00004789"/>
    </source>
</evidence>
<dbReference type="InterPro" id="IPR049490">
    <property type="entry name" value="C883_1060-like_KR_N"/>
</dbReference>
<proteinExistence type="predicted"/>
<comment type="function">
    <text evidence="1">Involved in some intermediate steps for the synthesis of the antibiotic polyketide bacillaene which is involved in secondary metabolism.</text>
</comment>
<keyword evidence="10" id="KW-0175">Coiled coil</keyword>
<keyword evidence="7" id="KW-0808">Transferase</keyword>
<dbReference type="Gene3D" id="3.30.70.3290">
    <property type="match status" value="1"/>
</dbReference>
<keyword evidence="4" id="KW-0596">Phosphopantetheine</keyword>
<dbReference type="PANTHER" id="PTHR43775">
    <property type="entry name" value="FATTY ACID SYNTHASE"/>
    <property type="match status" value="1"/>
</dbReference>
<dbReference type="InterPro" id="IPR042104">
    <property type="entry name" value="PKS_dehydratase_sf"/>
</dbReference>
<feature type="coiled-coil region" evidence="10">
    <location>
        <begin position="339"/>
        <end position="366"/>
    </location>
</feature>
<comment type="caution">
    <text evidence="14">The sequence shown here is derived from an EMBL/GenBank/DDBJ whole genome shotgun (WGS) entry which is preliminary data.</text>
</comment>
<feature type="domain" description="PKS/mFAS DH" evidence="13">
    <location>
        <begin position="1711"/>
        <end position="1991"/>
    </location>
</feature>
<evidence type="ECO:0000313" key="14">
    <source>
        <dbReference type="EMBL" id="MRN51869.1"/>
    </source>
</evidence>
<evidence type="ECO:0000256" key="2">
    <source>
        <dbReference type="ARBA" id="ARBA00004496"/>
    </source>
</evidence>
<dbReference type="InterPro" id="IPR020807">
    <property type="entry name" value="PKS_DH"/>
</dbReference>
<dbReference type="GO" id="GO:0005886">
    <property type="term" value="C:plasma membrane"/>
    <property type="evidence" value="ECO:0007669"/>
    <property type="project" value="TreeGrafter"/>
</dbReference>
<dbReference type="SUPFAM" id="SSF47336">
    <property type="entry name" value="ACP-like"/>
    <property type="match status" value="1"/>
</dbReference>
<dbReference type="PROSITE" id="PS52019">
    <property type="entry name" value="PKS_MFAS_DH"/>
    <property type="match status" value="2"/>
</dbReference>
<dbReference type="InterPro" id="IPR049551">
    <property type="entry name" value="PKS_DH_C"/>
</dbReference>
<dbReference type="GO" id="GO:0005737">
    <property type="term" value="C:cytoplasm"/>
    <property type="evidence" value="ECO:0007669"/>
    <property type="project" value="UniProtKB-SubCell"/>
</dbReference>
<dbReference type="SMART" id="SM00822">
    <property type="entry name" value="PKS_KR"/>
    <property type="match status" value="1"/>
</dbReference>
<dbReference type="SMART" id="SM00825">
    <property type="entry name" value="PKS_KS"/>
    <property type="match status" value="1"/>
</dbReference>
<evidence type="ECO:0000313" key="15">
    <source>
        <dbReference type="Proteomes" id="UP000463051"/>
    </source>
</evidence>
<dbReference type="InterPro" id="IPR016039">
    <property type="entry name" value="Thiolase-like"/>
</dbReference>
<evidence type="ECO:0000256" key="9">
    <source>
        <dbReference type="PROSITE-ProRule" id="PRU01363"/>
    </source>
</evidence>
<protein>
    <submittedName>
        <fullName evidence="14">SDR family NAD(P)-dependent oxidoreductase</fullName>
    </submittedName>
</protein>
<dbReference type="InterPro" id="IPR014031">
    <property type="entry name" value="Ketoacyl_synth_C"/>
</dbReference>
<dbReference type="InterPro" id="IPR054514">
    <property type="entry name" value="RhiE-like_linker"/>
</dbReference>
<dbReference type="Pfam" id="PF00109">
    <property type="entry name" value="ketoacyl-synt"/>
    <property type="match status" value="1"/>
</dbReference>
<dbReference type="Pfam" id="PF16197">
    <property type="entry name" value="KAsynt_C_assoc"/>
    <property type="match status" value="1"/>
</dbReference>
<keyword evidence="8" id="KW-0677">Repeat</keyword>
<keyword evidence="15" id="KW-1185">Reference proteome</keyword>
<reference evidence="14 15" key="1">
    <citation type="submission" date="2019-11" db="EMBL/GenBank/DDBJ databases">
        <title>Paenibacillus monticola sp. nov., a novel PGPR strain isolated from mountain sample in China.</title>
        <authorList>
            <person name="Zhao Q."/>
            <person name="Li H.-P."/>
            <person name="Zhang J.-L."/>
        </authorList>
    </citation>
    <scope>NUCLEOTIDE SEQUENCE [LARGE SCALE GENOMIC DNA]</scope>
    <source>
        <strain evidence="14 15">LC-T2</strain>
    </source>
</reference>
<dbReference type="PROSITE" id="PS52004">
    <property type="entry name" value="KS3_2"/>
    <property type="match status" value="1"/>
</dbReference>
<dbReference type="GO" id="GO:0004312">
    <property type="term" value="F:fatty acid synthase activity"/>
    <property type="evidence" value="ECO:0007669"/>
    <property type="project" value="TreeGrafter"/>
</dbReference>
<dbReference type="Pfam" id="PF02801">
    <property type="entry name" value="Ketoacyl-synt_C"/>
    <property type="match status" value="1"/>
</dbReference>
<dbReference type="PANTHER" id="PTHR43775:SF37">
    <property type="entry name" value="SI:DKEY-61P9.11"/>
    <property type="match status" value="1"/>
</dbReference>
<evidence type="ECO:0000256" key="4">
    <source>
        <dbReference type="ARBA" id="ARBA00022450"/>
    </source>
</evidence>
<dbReference type="Gene3D" id="3.10.129.110">
    <property type="entry name" value="Polyketide synthase dehydratase"/>
    <property type="match status" value="2"/>
</dbReference>
<dbReference type="SMART" id="SM00826">
    <property type="entry name" value="PKS_DH"/>
    <property type="match status" value="1"/>
</dbReference>
<organism evidence="14 15">
    <name type="scientific">Paenibacillus monticola</name>
    <dbReference type="NCBI Taxonomy" id="2666075"/>
    <lineage>
        <taxon>Bacteria</taxon>
        <taxon>Bacillati</taxon>
        <taxon>Bacillota</taxon>
        <taxon>Bacilli</taxon>
        <taxon>Bacillales</taxon>
        <taxon>Paenibacillaceae</taxon>
        <taxon>Paenibacillus</taxon>
    </lineage>
</organism>
<dbReference type="Gene3D" id="1.10.1200.10">
    <property type="entry name" value="ACP-like"/>
    <property type="match status" value="1"/>
</dbReference>
<dbReference type="PROSITE" id="PS50075">
    <property type="entry name" value="CARRIER"/>
    <property type="match status" value="1"/>
</dbReference>
<dbReference type="InterPro" id="IPR020806">
    <property type="entry name" value="PKS_PP-bd"/>
</dbReference>
<dbReference type="InterPro" id="IPR013968">
    <property type="entry name" value="PKS_KR"/>
</dbReference>
<dbReference type="InterPro" id="IPR036736">
    <property type="entry name" value="ACP-like_sf"/>
</dbReference>
<dbReference type="Pfam" id="PF08659">
    <property type="entry name" value="KR"/>
    <property type="match status" value="1"/>
</dbReference>
<keyword evidence="6" id="KW-0597">Phosphoprotein</keyword>
<accession>A0A7X2H1J3</accession>
<dbReference type="Pfam" id="PF00550">
    <property type="entry name" value="PP-binding"/>
    <property type="match status" value="1"/>
</dbReference>
<dbReference type="GO" id="GO:0006633">
    <property type="term" value="P:fatty acid biosynthetic process"/>
    <property type="evidence" value="ECO:0007669"/>
    <property type="project" value="TreeGrafter"/>
</dbReference>
<dbReference type="InterPro" id="IPR049552">
    <property type="entry name" value="PKS_DH_N"/>
</dbReference>
<feature type="region of interest" description="N-terminal hotdog fold" evidence="9">
    <location>
        <begin position="2"/>
        <end position="132"/>
    </location>
</feature>
<dbReference type="Pfam" id="PF21089">
    <property type="entry name" value="PKS_DH_N"/>
    <property type="match status" value="2"/>
</dbReference>
<dbReference type="InterPro" id="IPR050091">
    <property type="entry name" value="PKS_NRPS_Biosynth_Enz"/>
</dbReference>
<feature type="domain" description="PKS/mFAS DH" evidence="13">
    <location>
        <begin position="2"/>
        <end position="301"/>
    </location>
</feature>
<dbReference type="InterPro" id="IPR049900">
    <property type="entry name" value="PKS_mFAS_DH"/>
</dbReference>
<sequence length="2024" mass="225863">MQRTIGVRGICMEIKDFKYVTVIGNDDYVVSDHRVHGVRIMPGVTFLDMLLRILKSEGIDESTVELRNIIFQEAIATTEDYDRRIEVSLVNEHSRLTLTVKSQRISSRSAEGVDSPWDTNFLCELHITVPAIPRMININQLKADAVAVRDLDEAYAYARQVNITHYEFMKGLGQVYEGQGYILAEVHLSPLAAEYSDSFYIHPVYLDCSTLVPVLFMLKTKTLADISEQQDKPFIPIFVESFRAAGEILDKAYVCVREDGISLSASKDIIYFDIELYDGQGNLVALFQRLASKQIRSEGLMHKHEEVAIPQVQSPRSSIEVQRHITILPEPQLEPQLVEEQQTVRLQRLEQEIQGMIGEVAGVAARSISLEEGFYDQGLDSSQLLLLVRKLEDRLQMQLYPTLLFEFSNIKQLALYLAENSKENWNVSSSPAQQVLQSSEAKRFYYSHNWVQATSLPEKQQVEGRLLIFTTGAALGSSVERVLAARMSASTIAVHPGAGFEQVDDYVYRVRPGSREDYKALIQHLHNIQQLPQFIIHLWEKSTVANADMQSLISDNLEYGLYSLHALTQALLEQKLQQGVTLIYAFINDGKLQTTLDSAISGYMRCVTREKSDFRYKTLEMGAGSDLSGLALTEILLRELTPQAMNESEIKYVSGQRYAKHYLPFAESTQNPDAVADSGATLGAIIKKQDTILITGGLGGLGWIFARYLAVHYQAKLILAGRSKPGSKEDKQLKELESLGAEVLYVQADIGIRQEAEQLYRAVKQRYGQVNGIIHCAGIVQDGLVIQKDRAVIEKVLRPKIQGTLLLDELFQEEPLRYFVLFSSFSAVAGSPGQADYAYANCFMDEYAEHRQGTARPGKSLSINWSLWKEGGMQIDVFSQEHMTATTGIVPLDTESGLRAFEEALLSSYSRVIVLEGDEHKIAGVMPAYEQAREVKPAAEKLQQQEQTKPIERTDLPHSLHSSADEMAIIGLSGRYPMAENVAEFWENIKGGTDCITEIPKERWDLAKDFDPDIHKQGKSYTKWGGFMDDVDKFDPLFFNMSPREAEYASPQERLFLQTVWHAVEDAGYTRNELSKRKTGVFVGVMWEQYQLYGAEQSMYGNVMALSSSYASIANRVSYVFNFCGPSLAIDTMCSSSLSAIHYACESIRRGECEVAVAGGVNVAVHPNKYILLSQGKFASTDGKCRSFGEGGDGYVPGEGVGAVIIKPLQQAQADGDQIYGVIKSSSINHGGKTSGFTVPSPASQYSVIADAIKKADIDPRSISYIEAHGTGTSLGDPIEIAGLSRVFREYTQDKQFCSIGSIKSNIGHLESAAGIAGITKILLQFKHQALVPSLHSEILNPGIPFESSPFYVQHELAEWKQPVVRSGEGGAVTRYPRRAGISGFGAGGTNVHLILEEYQAPQVRQPYDKENEPQIILLSAKTAEKLSETASQLLLYLRPEPKEQEPLLQQEEEERTVASIDEDNWQLQIRLDVSKLLADVLQVDVRDMLEDENLLEYAASPLDYSILFQQIAANFHLEPDQERFRNHLTYSQLCDYIMELKKHGEHSLKEASGGDISVQSSLLEDAPVSLSDIAYTLQTGREALTERIAFVVSSIEELLLKLEDLVAGTSKKVDIYRGQVNSGHSGLGLLVDGTAGERFLEAVVQNQELYKLAELWTLGAKIDWNILYKGHRPRRISLPGYPFAKEHYWVPVVPADFLKHAQLAASQVLHPLVDSNTSTFSQQKFAKRFNGEEGWLRDHVLNQQKLLPGAAYLEMACEAVRNSIDTRFPVLHNIVWARPLIVNSEPADMQIYLYPEEQMAEFEIFTEEQGRKIVYAQGHAGFAGTQLPEPEAVDLGAIQARCNRYVTGQDHYAELDSKGFRYGSLFQTITHLYCGDTESLALLELPQEAGEEFSRYTLHPSLIDGAFQSVAGLETGEQPEAFSMPFSLGEVRVWSELPRRCYAYCVLADGQSHFGKGIKKYNVAILDEAGHTRAFLKDFAVKEFALSPAPEPSSTDLLSLLQKLETGELTAHEAEQRMEVLKS</sequence>
<dbReference type="InterPro" id="IPR014030">
    <property type="entry name" value="Ketoacyl_synth_N"/>
</dbReference>
<dbReference type="GO" id="GO:0031177">
    <property type="term" value="F:phosphopantetheine binding"/>
    <property type="evidence" value="ECO:0007669"/>
    <property type="project" value="InterPro"/>
</dbReference>
<dbReference type="InterPro" id="IPR057326">
    <property type="entry name" value="KR_dom"/>
</dbReference>
<feature type="domain" description="Ketosynthase family 3 (KS3)" evidence="12">
    <location>
        <begin position="964"/>
        <end position="1398"/>
    </location>
</feature>
<gene>
    <name evidence="14" type="ORF">GJB61_02505</name>
</gene>
<dbReference type="SUPFAM" id="SSF53901">
    <property type="entry name" value="Thiolase-like"/>
    <property type="match status" value="1"/>
</dbReference>
<dbReference type="Gene3D" id="3.40.50.720">
    <property type="entry name" value="NAD(P)-binding Rossmann-like Domain"/>
    <property type="match status" value="1"/>
</dbReference>
<dbReference type="EMBL" id="WJXB01000001">
    <property type="protein sequence ID" value="MRN51869.1"/>
    <property type="molecule type" value="Genomic_DNA"/>
</dbReference>
<feature type="active site" description="Proton donor; for dehydratase activity" evidence="9">
    <location>
        <position position="207"/>
    </location>
</feature>
<dbReference type="Gene3D" id="3.40.47.10">
    <property type="match status" value="1"/>
</dbReference>
<evidence type="ECO:0000259" key="13">
    <source>
        <dbReference type="PROSITE" id="PS52019"/>
    </source>
</evidence>
<evidence type="ECO:0000256" key="5">
    <source>
        <dbReference type="ARBA" id="ARBA00022490"/>
    </source>
</evidence>
<feature type="active site" description="Proton donor; for dehydratase activity" evidence="9">
    <location>
        <position position="1905"/>
    </location>
</feature>
<feature type="active site" description="Proton acceptor; for dehydratase activity" evidence="9">
    <location>
        <position position="33"/>
    </location>
</feature>
<evidence type="ECO:0000259" key="12">
    <source>
        <dbReference type="PROSITE" id="PS52004"/>
    </source>
</evidence>
<dbReference type="GO" id="GO:0071770">
    <property type="term" value="P:DIM/DIP cell wall layer assembly"/>
    <property type="evidence" value="ECO:0007669"/>
    <property type="project" value="TreeGrafter"/>
</dbReference>
<feature type="region of interest" description="C-terminal hotdog fold" evidence="9">
    <location>
        <begin position="146"/>
        <end position="301"/>
    </location>
</feature>
<evidence type="ECO:0000259" key="11">
    <source>
        <dbReference type="PROSITE" id="PS50075"/>
    </source>
</evidence>
<dbReference type="SUPFAM" id="SSF51735">
    <property type="entry name" value="NAD(P)-binding Rossmann-fold domains"/>
    <property type="match status" value="1"/>
</dbReference>
<comment type="subcellular location">
    <subcellularLocation>
        <location evidence="2">Cytoplasm</location>
    </subcellularLocation>
</comment>
<evidence type="ECO:0000256" key="7">
    <source>
        <dbReference type="ARBA" id="ARBA00022679"/>
    </source>
</evidence>
<dbReference type="FunFam" id="3.40.47.10:FF:000019">
    <property type="entry name" value="Polyketide synthase type I"/>
    <property type="match status" value="1"/>
</dbReference>
<keyword evidence="5" id="KW-0963">Cytoplasm</keyword>
<evidence type="ECO:0000256" key="6">
    <source>
        <dbReference type="ARBA" id="ARBA00022553"/>
    </source>
</evidence>
<name>A0A7X2H1J3_9BACL</name>
<dbReference type="InterPro" id="IPR036291">
    <property type="entry name" value="NAD(P)-bd_dom_sf"/>
</dbReference>
<feature type="active site" description="Proton acceptor; for dehydratase activity" evidence="9">
    <location>
        <position position="1740"/>
    </location>
</feature>
<evidence type="ECO:0000256" key="8">
    <source>
        <dbReference type="ARBA" id="ARBA00022737"/>
    </source>
</evidence>
<dbReference type="Proteomes" id="UP000463051">
    <property type="component" value="Unassembled WGS sequence"/>
</dbReference>
<dbReference type="InterPro" id="IPR009081">
    <property type="entry name" value="PP-bd_ACP"/>
</dbReference>
<comment type="pathway">
    <text evidence="3">Antibiotic biosynthesis; bacillaene biosynthesis.</text>
</comment>
<dbReference type="CDD" id="cd00833">
    <property type="entry name" value="PKS"/>
    <property type="match status" value="1"/>
</dbReference>
<dbReference type="InterPro" id="IPR020841">
    <property type="entry name" value="PKS_Beta-ketoAc_synthase_dom"/>
</dbReference>
<dbReference type="Pfam" id="PF22336">
    <property type="entry name" value="RhiE-like_linker"/>
    <property type="match status" value="1"/>
</dbReference>
<evidence type="ECO:0000256" key="10">
    <source>
        <dbReference type="SAM" id="Coils"/>
    </source>
</evidence>
<feature type="region of interest" description="N-terminal hotdog fold" evidence="9">
    <location>
        <begin position="1711"/>
        <end position="1828"/>
    </location>
</feature>